<keyword evidence="2 9" id="KW-0812">Transmembrane</keyword>
<reference evidence="11 12" key="1">
    <citation type="submission" date="2024-09" db="EMBL/GenBank/DDBJ databases">
        <title>A chromosome-level genome assembly of Gray's grenadier anchovy, Coilia grayii.</title>
        <authorList>
            <person name="Fu Z."/>
        </authorList>
    </citation>
    <scope>NUCLEOTIDE SEQUENCE [LARGE SCALE GENOMIC DNA]</scope>
    <source>
        <strain evidence="11">G4</strain>
        <tissue evidence="11">Muscle</tissue>
    </source>
</reference>
<evidence type="ECO:0000256" key="3">
    <source>
        <dbReference type="ARBA" id="ARBA00022989"/>
    </source>
</evidence>
<name>A0ABD1KAS8_9TELE</name>
<dbReference type="InterPro" id="IPR000276">
    <property type="entry name" value="GPCR_Rhodpsn"/>
</dbReference>
<evidence type="ECO:0000313" key="11">
    <source>
        <dbReference type="EMBL" id="KAL2096247.1"/>
    </source>
</evidence>
<feature type="transmembrane region" description="Helical" evidence="9">
    <location>
        <begin position="32"/>
        <end position="57"/>
    </location>
</feature>
<protein>
    <recommendedName>
        <fullName evidence="10">G-protein coupled receptors family 1 profile domain-containing protein</fullName>
    </recommendedName>
</protein>
<dbReference type="Pfam" id="PF00001">
    <property type="entry name" value="7tm_1"/>
    <property type="match status" value="1"/>
</dbReference>
<dbReference type="Proteomes" id="UP001591681">
    <property type="component" value="Unassembled WGS sequence"/>
</dbReference>
<dbReference type="PRINTS" id="PR00237">
    <property type="entry name" value="GPCRRHODOPSN"/>
</dbReference>
<dbReference type="EMBL" id="JBHFQA010000007">
    <property type="protein sequence ID" value="KAL2096247.1"/>
    <property type="molecule type" value="Genomic_DNA"/>
</dbReference>
<dbReference type="Gene3D" id="1.20.1070.10">
    <property type="entry name" value="Rhodopsin 7-helix transmembrane proteins"/>
    <property type="match status" value="1"/>
</dbReference>
<feature type="transmembrane region" description="Helical" evidence="9">
    <location>
        <begin position="69"/>
        <end position="90"/>
    </location>
</feature>
<keyword evidence="7" id="KW-0325">Glycoprotein</keyword>
<evidence type="ECO:0000256" key="5">
    <source>
        <dbReference type="ARBA" id="ARBA00023136"/>
    </source>
</evidence>
<dbReference type="GO" id="GO:0004930">
    <property type="term" value="F:G protein-coupled receptor activity"/>
    <property type="evidence" value="ECO:0007669"/>
    <property type="project" value="UniProtKB-KW"/>
</dbReference>
<gene>
    <name evidence="11" type="ORF">ACEWY4_008395</name>
</gene>
<keyword evidence="6" id="KW-0675">Receptor</keyword>
<dbReference type="InterPro" id="IPR017452">
    <property type="entry name" value="GPCR_Rhodpsn_7TM"/>
</dbReference>
<evidence type="ECO:0000256" key="8">
    <source>
        <dbReference type="ARBA" id="ARBA00023224"/>
    </source>
</evidence>
<dbReference type="PANTHER" id="PTHR24232">
    <property type="entry name" value="G-PROTEIN COUPLED RECEPTOR"/>
    <property type="match status" value="1"/>
</dbReference>
<comment type="caution">
    <text evidence="11">The sequence shown here is derived from an EMBL/GenBank/DDBJ whole genome shotgun (WGS) entry which is preliminary data.</text>
</comment>
<dbReference type="CDD" id="cd14982">
    <property type="entry name" value="7tmA_purinoceptor-like"/>
    <property type="match status" value="1"/>
</dbReference>
<evidence type="ECO:0000256" key="6">
    <source>
        <dbReference type="ARBA" id="ARBA00023170"/>
    </source>
</evidence>
<dbReference type="SUPFAM" id="SSF81321">
    <property type="entry name" value="Family A G protein-coupled receptor-like"/>
    <property type="match status" value="1"/>
</dbReference>
<keyword evidence="8" id="KW-0807">Transducer</keyword>
<feature type="domain" description="G-protein coupled receptors family 1 profile" evidence="10">
    <location>
        <begin position="48"/>
        <end position="294"/>
    </location>
</feature>
<keyword evidence="3 9" id="KW-1133">Transmembrane helix</keyword>
<keyword evidence="4" id="KW-0297">G-protein coupled receptor</keyword>
<organism evidence="11 12">
    <name type="scientific">Coilia grayii</name>
    <name type="common">Gray's grenadier anchovy</name>
    <dbReference type="NCBI Taxonomy" id="363190"/>
    <lineage>
        <taxon>Eukaryota</taxon>
        <taxon>Metazoa</taxon>
        <taxon>Chordata</taxon>
        <taxon>Craniata</taxon>
        <taxon>Vertebrata</taxon>
        <taxon>Euteleostomi</taxon>
        <taxon>Actinopterygii</taxon>
        <taxon>Neopterygii</taxon>
        <taxon>Teleostei</taxon>
        <taxon>Clupei</taxon>
        <taxon>Clupeiformes</taxon>
        <taxon>Clupeoidei</taxon>
        <taxon>Engraulidae</taxon>
        <taxon>Coilinae</taxon>
        <taxon>Coilia</taxon>
    </lineage>
</organism>
<accession>A0ABD1KAS8</accession>
<keyword evidence="5 9" id="KW-0472">Membrane</keyword>
<dbReference type="PROSITE" id="PS50262">
    <property type="entry name" value="G_PROTEIN_RECEP_F1_2"/>
    <property type="match status" value="1"/>
</dbReference>
<evidence type="ECO:0000259" key="10">
    <source>
        <dbReference type="PROSITE" id="PS50262"/>
    </source>
</evidence>
<dbReference type="PRINTS" id="PR01157">
    <property type="entry name" value="P2YPURNOCPTR"/>
</dbReference>
<evidence type="ECO:0000256" key="1">
    <source>
        <dbReference type="ARBA" id="ARBA00004141"/>
    </source>
</evidence>
<comment type="subcellular location">
    <subcellularLocation>
        <location evidence="1">Membrane</location>
        <topology evidence="1">Multi-pass membrane protein</topology>
    </subcellularLocation>
</comment>
<proteinExistence type="predicted"/>
<evidence type="ECO:0000256" key="7">
    <source>
        <dbReference type="ARBA" id="ARBA00023180"/>
    </source>
</evidence>
<keyword evidence="12" id="KW-1185">Reference proteome</keyword>
<feature type="transmembrane region" description="Helical" evidence="9">
    <location>
        <begin position="189"/>
        <end position="211"/>
    </location>
</feature>
<evidence type="ECO:0000313" key="12">
    <source>
        <dbReference type="Proteomes" id="UP001591681"/>
    </source>
</evidence>
<evidence type="ECO:0000256" key="4">
    <source>
        <dbReference type="ARBA" id="ARBA00023040"/>
    </source>
</evidence>
<evidence type="ECO:0000256" key="2">
    <source>
        <dbReference type="ARBA" id="ARBA00022692"/>
    </source>
</evidence>
<evidence type="ECO:0000256" key="9">
    <source>
        <dbReference type="SAM" id="Phobius"/>
    </source>
</evidence>
<feature type="transmembrane region" description="Helical" evidence="9">
    <location>
        <begin position="275"/>
        <end position="295"/>
    </location>
</feature>
<dbReference type="GO" id="GO:0016020">
    <property type="term" value="C:membrane"/>
    <property type="evidence" value="ECO:0007669"/>
    <property type="project" value="UniProtKB-SubCell"/>
</dbReference>
<dbReference type="AlphaFoldDB" id="A0ABD1KAS8"/>
<dbReference type="PANTHER" id="PTHR24232:SF90">
    <property type="entry name" value="LYSOPHOSPHATIDIC ACID RECEPTOR 5B"/>
    <property type="match status" value="1"/>
</dbReference>
<feature type="transmembrane region" description="Helical" evidence="9">
    <location>
        <begin position="242"/>
        <end position="263"/>
    </location>
</feature>
<sequence length="326" mass="34566">MENVTEGSVGLVERGGGGLCAGGGRAEGAEALALALVYGGALVLGLPLNAASLWVLLRRHGLKSPSAVLMIHLATSDLLLVLSLPLRVLYLARGAWTLGPAICTATTMLFRNNIRTSSIFITLISLDRLLAVVFPLRARPLRTVPCASRACACVWLLVCVVSVPEGLKLHASLPPRTCFEGVGGLGVPALAQSGLLGALLVVNVACTGLVVRALRRRALVEEGGHTHTPAYTHTPAHTHTRVTLVLGLNLLTFCVFFVPFAVVRLGLCSVWPPPTFRAAVCLASLNCCFDPLVYYCSLDGFWRPHTHACTATHTPPHLASVRSHNT</sequence>